<dbReference type="Proteomes" id="UP001150062">
    <property type="component" value="Unassembled WGS sequence"/>
</dbReference>
<evidence type="ECO:0000256" key="2">
    <source>
        <dbReference type="RuleBase" id="RU369002"/>
    </source>
</evidence>
<evidence type="ECO:0000256" key="1">
    <source>
        <dbReference type="ARBA" id="ARBA00022490"/>
    </source>
</evidence>
<keyword evidence="7" id="KW-1185">Reference proteome</keyword>
<dbReference type="EMBL" id="JANTQA010000042">
    <property type="protein sequence ID" value="KAJ3435042.1"/>
    <property type="molecule type" value="Genomic_DNA"/>
</dbReference>
<gene>
    <name evidence="4" type="ORF">M0812_02172</name>
    <name evidence="5" type="ORF">M0813_20785</name>
</gene>
<organism evidence="4 6">
    <name type="scientific">Anaeramoeba flamelloides</name>
    <dbReference type="NCBI Taxonomy" id="1746091"/>
    <lineage>
        <taxon>Eukaryota</taxon>
        <taxon>Metamonada</taxon>
        <taxon>Anaeramoebidae</taxon>
        <taxon>Anaeramoeba</taxon>
    </lineage>
</organism>
<reference evidence="4" key="2">
    <citation type="submission" date="2022-08" db="EMBL/GenBank/DDBJ databases">
        <title>Novel sulphate-reducing endosymbionts in the free-living metamonad Anaeramoeba.</title>
        <authorList>
            <person name="Jerlstrom-Hultqvist J."/>
            <person name="Cepicka I."/>
            <person name="Gallot-Lavallee L."/>
            <person name="Salas-Leiva D."/>
            <person name="Curtis B.A."/>
            <person name="Zahonova K."/>
            <person name="Pipaliya S."/>
            <person name="Dacks J."/>
            <person name="Roger A.J."/>
        </authorList>
    </citation>
    <scope>NUCLEOTIDE SEQUENCE</scope>
    <source>
        <strain evidence="4">Busselton2</strain>
    </source>
</reference>
<dbReference type="CDD" id="cd00780">
    <property type="entry name" value="NTF2"/>
    <property type="match status" value="1"/>
</dbReference>
<dbReference type="Gene3D" id="3.10.450.50">
    <property type="match status" value="1"/>
</dbReference>
<dbReference type="GO" id="GO:0051028">
    <property type="term" value="P:mRNA transport"/>
    <property type="evidence" value="ECO:0007669"/>
    <property type="project" value="UniProtKB-UniRule"/>
</dbReference>
<dbReference type="GO" id="GO:0005737">
    <property type="term" value="C:cytoplasm"/>
    <property type="evidence" value="ECO:0007669"/>
    <property type="project" value="UniProtKB-SubCell"/>
</dbReference>
<comment type="subcellular location">
    <subcellularLocation>
        <location evidence="2">Cytoplasm</location>
    </subcellularLocation>
    <subcellularLocation>
        <location evidence="2">Nucleus</location>
    </subcellularLocation>
</comment>
<dbReference type="PROSITE" id="PS50177">
    <property type="entry name" value="NTF2_DOMAIN"/>
    <property type="match status" value="1"/>
</dbReference>
<evidence type="ECO:0000313" key="7">
    <source>
        <dbReference type="Proteomes" id="UP001150062"/>
    </source>
</evidence>
<dbReference type="EMBL" id="JAOAOG010000158">
    <property type="protein sequence ID" value="KAJ6244695.1"/>
    <property type="molecule type" value="Genomic_DNA"/>
</dbReference>
<dbReference type="Proteomes" id="UP001146793">
    <property type="component" value="Unassembled WGS sequence"/>
</dbReference>
<dbReference type="SUPFAM" id="SSF54427">
    <property type="entry name" value="NTF2-like"/>
    <property type="match status" value="1"/>
</dbReference>
<sequence length="124" mass="14220">MTDFEEIGKEFLSFYYDTFDNNREGLLDLYQEESMLTYNGEQFKGQESILKKLTGLKFNSIQHQLNDYQSHPSLQDSVLVSAVGTIFLDNNENGISFSQVFLLAPVQGSSSYFIYNDIFSLNLN</sequence>
<protein>
    <recommendedName>
        <fullName evidence="2">Nuclear transport factor 2</fullName>
        <shortName evidence="2">NTF-2</shortName>
    </recommendedName>
</protein>
<keyword evidence="2" id="KW-0813">Transport</keyword>
<comment type="caution">
    <text evidence="4">The sequence shown here is derived from an EMBL/GenBank/DDBJ whole genome shotgun (WGS) entry which is preliminary data.</text>
</comment>
<dbReference type="GO" id="GO:0005635">
    <property type="term" value="C:nuclear envelope"/>
    <property type="evidence" value="ECO:0007669"/>
    <property type="project" value="UniProtKB-ARBA"/>
</dbReference>
<dbReference type="GO" id="GO:0006606">
    <property type="term" value="P:protein import into nucleus"/>
    <property type="evidence" value="ECO:0007669"/>
    <property type="project" value="UniProtKB-ARBA"/>
</dbReference>
<accession>A0AAV7YYQ5</accession>
<proteinExistence type="predicted"/>
<dbReference type="InterPro" id="IPR018222">
    <property type="entry name" value="Nuclear_transport_factor_2_euk"/>
</dbReference>
<name>A0AAV7YYQ5_9EUKA</name>
<evidence type="ECO:0000313" key="5">
    <source>
        <dbReference type="EMBL" id="KAJ6244695.1"/>
    </source>
</evidence>
<keyword evidence="2" id="KW-0539">Nucleus</keyword>
<reference evidence="5" key="1">
    <citation type="submission" date="2022-08" db="EMBL/GenBank/DDBJ databases">
        <title>Novel sulfate-reducing endosymbionts in the free-living metamonad Anaeramoeba.</title>
        <authorList>
            <person name="Jerlstrom-Hultqvist J."/>
            <person name="Cepicka I."/>
            <person name="Gallot-Lavallee L."/>
            <person name="Salas-Leiva D."/>
            <person name="Curtis B.A."/>
            <person name="Zahonova K."/>
            <person name="Pipaliya S."/>
            <person name="Dacks J."/>
            <person name="Roger A.J."/>
        </authorList>
    </citation>
    <scope>NUCLEOTIDE SEQUENCE</scope>
    <source>
        <strain evidence="5">Schooner1</strain>
    </source>
</reference>
<keyword evidence="1 2" id="KW-0963">Cytoplasm</keyword>
<dbReference type="AlphaFoldDB" id="A0AAV7YYQ5"/>
<evidence type="ECO:0000313" key="6">
    <source>
        <dbReference type="Proteomes" id="UP001146793"/>
    </source>
</evidence>
<keyword evidence="2" id="KW-0653">Protein transport</keyword>
<dbReference type="InterPro" id="IPR002075">
    <property type="entry name" value="NTF2_dom"/>
</dbReference>
<dbReference type="PANTHER" id="PTHR12612">
    <property type="entry name" value="NUCLEAR TRANSPORT FACTOR 2"/>
    <property type="match status" value="1"/>
</dbReference>
<dbReference type="Pfam" id="PF02136">
    <property type="entry name" value="NTF2"/>
    <property type="match status" value="1"/>
</dbReference>
<evidence type="ECO:0000259" key="3">
    <source>
        <dbReference type="PROSITE" id="PS50177"/>
    </source>
</evidence>
<comment type="function">
    <text evidence="2">Has a role in nuclear-cytoplasmic transport of proteins and mRNAs.</text>
</comment>
<dbReference type="InterPro" id="IPR045875">
    <property type="entry name" value="NTF2"/>
</dbReference>
<dbReference type="FunFam" id="3.10.450.50:FF:000005">
    <property type="entry name" value="Nuclear transport factor 2"/>
    <property type="match status" value="1"/>
</dbReference>
<dbReference type="InterPro" id="IPR032710">
    <property type="entry name" value="NTF2-like_dom_sf"/>
</dbReference>
<evidence type="ECO:0000313" key="4">
    <source>
        <dbReference type="EMBL" id="KAJ3435042.1"/>
    </source>
</evidence>
<feature type="domain" description="NTF2" evidence="3">
    <location>
        <begin position="7"/>
        <end position="121"/>
    </location>
</feature>